<reference evidence="2" key="1">
    <citation type="submission" date="2023-10" db="EMBL/GenBank/DDBJ databases">
        <title>Genome assembly of Pristionchus species.</title>
        <authorList>
            <person name="Yoshida K."/>
            <person name="Sommer R.J."/>
        </authorList>
    </citation>
    <scope>NUCLEOTIDE SEQUENCE</scope>
    <source>
        <strain evidence="2">RS5133</strain>
    </source>
</reference>
<comment type="caution">
    <text evidence="2">The sequence shown here is derived from an EMBL/GenBank/DDBJ whole genome shotgun (WGS) entry which is preliminary data.</text>
</comment>
<evidence type="ECO:0000256" key="1">
    <source>
        <dbReference type="SAM" id="SignalP"/>
    </source>
</evidence>
<keyword evidence="1" id="KW-0732">Signal</keyword>
<organism evidence="2 3">
    <name type="scientific">Pristionchus fissidentatus</name>
    <dbReference type="NCBI Taxonomy" id="1538716"/>
    <lineage>
        <taxon>Eukaryota</taxon>
        <taxon>Metazoa</taxon>
        <taxon>Ecdysozoa</taxon>
        <taxon>Nematoda</taxon>
        <taxon>Chromadorea</taxon>
        <taxon>Rhabditida</taxon>
        <taxon>Rhabditina</taxon>
        <taxon>Diplogasteromorpha</taxon>
        <taxon>Diplogasteroidea</taxon>
        <taxon>Neodiplogasteridae</taxon>
        <taxon>Pristionchus</taxon>
    </lineage>
</organism>
<dbReference type="EMBL" id="BTSY01000007">
    <property type="protein sequence ID" value="GMT36875.1"/>
    <property type="molecule type" value="Genomic_DNA"/>
</dbReference>
<name>A0AAV5WZI0_9BILA</name>
<evidence type="ECO:0000313" key="3">
    <source>
        <dbReference type="Proteomes" id="UP001432322"/>
    </source>
</evidence>
<accession>A0AAV5WZI0</accession>
<dbReference type="AlphaFoldDB" id="A0AAV5WZI0"/>
<gene>
    <name evidence="2" type="ORF">PFISCL1PPCAC_28172</name>
</gene>
<dbReference type="PANTHER" id="PTHR37959">
    <property type="entry name" value="PROTEIN CBG15758"/>
    <property type="match status" value="1"/>
</dbReference>
<sequence>NALLVFFLSPLPQSINMIYRMLAVACFVSLASAQFQQGFRPPVNNNGVPCGFVCTRNAAFTTFIDGTNTRASCSDSRGNQFARCNGCCQAYALSAGLTTTAASGFPSSDGSTCVCCVNNIQCGGNNSPLPTFAINNGNGR</sequence>
<dbReference type="PANTHER" id="PTHR37959:SF1">
    <property type="entry name" value="SECRETED PROTEIN"/>
    <property type="match status" value="1"/>
</dbReference>
<evidence type="ECO:0000313" key="2">
    <source>
        <dbReference type="EMBL" id="GMT36875.1"/>
    </source>
</evidence>
<feature type="signal peptide" evidence="1">
    <location>
        <begin position="1"/>
        <end position="33"/>
    </location>
</feature>
<proteinExistence type="predicted"/>
<feature type="chain" id="PRO_5043955388" evidence="1">
    <location>
        <begin position="34"/>
        <end position="140"/>
    </location>
</feature>
<dbReference type="Proteomes" id="UP001432322">
    <property type="component" value="Unassembled WGS sequence"/>
</dbReference>
<keyword evidence="3" id="KW-1185">Reference proteome</keyword>
<protein>
    <submittedName>
        <fullName evidence="2">Uncharacterized protein</fullName>
    </submittedName>
</protein>
<feature type="non-terminal residue" evidence="2">
    <location>
        <position position="1"/>
    </location>
</feature>